<dbReference type="SUPFAM" id="SSF55729">
    <property type="entry name" value="Acyl-CoA N-acyltransferases (Nat)"/>
    <property type="match status" value="1"/>
</dbReference>
<dbReference type="PROSITE" id="PS51186">
    <property type="entry name" value="GNAT"/>
    <property type="match status" value="1"/>
</dbReference>
<evidence type="ECO:0000259" key="2">
    <source>
        <dbReference type="PROSITE" id="PS51186"/>
    </source>
</evidence>
<dbReference type="PANTHER" id="PTHR13947">
    <property type="entry name" value="GNAT FAMILY N-ACETYLTRANSFERASE"/>
    <property type="match status" value="1"/>
</dbReference>
<feature type="domain" description="N-acetyltransferase" evidence="2">
    <location>
        <begin position="3"/>
        <end position="155"/>
    </location>
</feature>
<comment type="caution">
    <text evidence="3">The sequence shown here is derived from an EMBL/GenBank/DDBJ whole genome shotgun (WGS) entry which is preliminary data.</text>
</comment>
<protein>
    <submittedName>
        <fullName evidence="3">N-acetyltransferase</fullName>
    </submittedName>
</protein>
<reference evidence="3" key="2">
    <citation type="submission" date="2020-09" db="EMBL/GenBank/DDBJ databases">
        <authorList>
            <person name="Sun Q."/>
            <person name="Ohkuma M."/>
        </authorList>
    </citation>
    <scope>NUCLEOTIDE SEQUENCE</scope>
    <source>
        <strain evidence="3">JCM 14371</strain>
    </source>
</reference>
<keyword evidence="1" id="KW-0808">Transferase</keyword>
<organism evidence="3 4">
    <name type="scientific">Deinococcus aquiradiocola</name>
    <dbReference type="NCBI Taxonomy" id="393059"/>
    <lineage>
        <taxon>Bacteria</taxon>
        <taxon>Thermotogati</taxon>
        <taxon>Deinococcota</taxon>
        <taxon>Deinococci</taxon>
        <taxon>Deinococcales</taxon>
        <taxon>Deinococcaceae</taxon>
        <taxon>Deinococcus</taxon>
    </lineage>
</organism>
<dbReference type="Proteomes" id="UP000635726">
    <property type="component" value="Unassembled WGS sequence"/>
</dbReference>
<sequence length="157" mass="17526">MNVTFRPYTLQDRETCLALFGSNCPDFFHPSERADFAAFLQDPAADGEYLLLLQEGAGGVLDVVGCGGLWVSEDGVGGLSWGMVRRDLHRQGLGTRLTQERLDRLRARPDVRRIRLDTSQHSAPFYARQGFTVTQRTPDGFAPGMDEIKMTLDLPHD</sequence>
<dbReference type="GO" id="GO:0008080">
    <property type="term" value="F:N-acetyltransferase activity"/>
    <property type="evidence" value="ECO:0007669"/>
    <property type="project" value="InterPro"/>
</dbReference>
<dbReference type="Pfam" id="PF00583">
    <property type="entry name" value="Acetyltransf_1"/>
    <property type="match status" value="1"/>
</dbReference>
<keyword evidence="4" id="KW-1185">Reference proteome</keyword>
<dbReference type="CDD" id="cd04301">
    <property type="entry name" value="NAT_SF"/>
    <property type="match status" value="1"/>
</dbReference>
<dbReference type="PANTHER" id="PTHR13947:SF37">
    <property type="entry name" value="LD18367P"/>
    <property type="match status" value="1"/>
</dbReference>
<dbReference type="InterPro" id="IPR000182">
    <property type="entry name" value="GNAT_dom"/>
</dbReference>
<accession>A0A917UPC0</accession>
<dbReference type="InterPro" id="IPR050769">
    <property type="entry name" value="NAT_camello-type"/>
</dbReference>
<evidence type="ECO:0000256" key="1">
    <source>
        <dbReference type="ARBA" id="ARBA00022679"/>
    </source>
</evidence>
<dbReference type="InterPro" id="IPR016181">
    <property type="entry name" value="Acyl_CoA_acyltransferase"/>
</dbReference>
<dbReference type="RefSeq" id="WP_188961998.1">
    <property type="nucleotide sequence ID" value="NZ_BMOE01000004.1"/>
</dbReference>
<proteinExistence type="predicted"/>
<evidence type="ECO:0000313" key="3">
    <source>
        <dbReference type="EMBL" id="GGJ72211.1"/>
    </source>
</evidence>
<dbReference type="Gene3D" id="3.40.630.30">
    <property type="match status" value="1"/>
</dbReference>
<gene>
    <name evidence="3" type="ORF">GCM10008939_15730</name>
</gene>
<evidence type="ECO:0000313" key="4">
    <source>
        <dbReference type="Proteomes" id="UP000635726"/>
    </source>
</evidence>
<reference evidence="3" key="1">
    <citation type="journal article" date="2014" name="Int. J. Syst. Evol. Microbiol.">
        <title>Complete genome sequence of Corynebacterium casei LMG S-19264T (=DSM 44701T), isolated from a smear-ripened cheese.</title>
        <authorList>
            <consortium name="US DOE Joint Genome Institute (JGI-PGF)"/>
            <person name="Walter F."/>
            <person name="Albersmeier A."/>
            <person name="Kalinowski J."/>
            <person name="Ruckert C."/>
        </authorList>
    </citation>
    <scope>NUCLEOTIDE SEQUENCE</scope>
    <source>
        <strain evidence="3">JCM 14371</strain>
    </source>
</reference>
<dbReference type="AlphaFoldDB" id="A0A917UPC0"/>
<name>A0A917UPC0_9DEIO</name>
<dbReference type="EMBL" id="BMOE01000004">
    <property type="protein sequence ID" value="GGJ72211.1"/>
    <property type="molecule type" value="Genomic_DNA"/>
</dbReference>